<evidence type="ECO:0000256" key="3">
    <source>
        <dbReference type="ARBA" id="ARBA00022692"/>
    </source>
</evidence>
<evidence type="ECO:0000256" key="2">
    <source>
        <dbReference type="ARBA" id="ARBA00008333"/>
    </source>
</evidence>
<feature type="transmembrane region" description="Helical" evidence="6">
    <location>
        <begin position="149"/>
        <end position="171"/>
    </location>
</feature>
<feature type="transmembrane region" description="Helical" evidence="6">
    <location>
        <begin position="178"/>
        <end position="201"/>
    </location>
</feature>
<dbReference type="PANTHER" id="PTHR31632:SF2">
    <property type="entry name" value="PLASMA MEMBRANE IRON PERMEASE"/>
    <property type="match status" value="1"/>
</dbReference>
<feature type="transmembrane region" description="Helical" evidence="6">
    <location>
        <begin position="79"/>
        <end position="98"/>
    </location>
</feature>
<dbReference type="Pfam" id="PF03239">
    <property type="entry name" value="FTR1"/>
    <property type="match status" value="2"/>
</dbReference>
<evidence type="ECO:0000256" key="4">
    <source>
        <dbReference type="ARBA" id="ARBA00022989"/>
    </source>
</evidence>
<keyword evidence="4 6" id="KW-1133">Transmembrane helix</keyword>
<proteinExistence type="inferred from homology"/>
<protein>
    <submittedName>
        <fullName evidence="7">Iron permease FTR1</fullName>
    </submittedName>
</protein>
<evidence type="ECO:0000256" key="5">
    <source>
        <dbReference type="ARBA" id="ARBA00023136"/>
    </source>
</evidence>
<gene>
    <name evidence="7" type="ORF">UV59_C0007G0067</name>
</gene>
<comment type="caution">
    <text evidence="7">The sequence shown here is derived from an EMBL/GenBank/DDBJ whole genome shotgun (WGS) entry which is preliminary data.</text>
</comment>
<feature type="transmembrane region" description="Helical" evidence="6">
    <location>
        <begin position="244"/>
        <end position="263"/>
    </location>
</feature>
<dbReference type="STRING" id="1618436.UV59_C0007G0067"/>
<organism evidence="7 8">
    <name type="scientific">Candidatus Gottesmanbacteria bacterium GW2011_GWA1_43_11</name>
    <dbReference type="NCBI Taxonomy" id="1618436"/>
    <lineage>
        <taxon>Bacteria</taxon>
        <taxon>Candidatus Gottesmaniibacteriota</taxon>
    </lineage>
</organism>
<keyword evidence="3 6" id="KW-0812">Transmembrane</keyword>
<dbReference type="GO" id="GO:0015093">
    <property type="term" value="F:ferrous iron transmembrane transporter activity"/>
    <property type="evidence" value="ECO:0007669"/>
    <property type="project" value="TreeGrafter"/>
</dbReference>
<dbReference type="AlphaFoldDB" id="A0A0G1CJ18"/>
<sequence>MIPAFLITFREVIEAALIVATILGILIKTKQVKFIKTVWLATLSAGLVSLLLLLLGSLIGLKVQNLYETHEPYIEGSLMIVSAIFITWAVFFLHKYFATYKSHLLQKINTTIENQEQRGVFALVFTAVFREGFEIVLFLSTIYFSSQPVSIFTGFISGVLIALLIAAGLFTATLRLPVFYAFRLTSALLILFAAGLLAQGVHEFAEVGLWPEIGQFSLGLIPAKTTFTGDLVKSVFGLTQKMDLTQLAIYGYYTGLMSWWVFFRRSVHSHS</sequence>
<comment type="subcellular location">
    <subcellularLocation>
        <location evidence="1">Membrane</location>
        <topology evidence="1">Multi-pass membrane protein</topology>
    </subcellularLocation>
</comment>
<evidence type="ECO:0000313" key="8">
    <source>
        <dbReference type="Proteomes" id="UP000034543"/>
    </source>
</evidence>
<name>A0A0G1CJ18_9BACT</name>
<dbReference type="PANTHER" id="PTHR31632">
    <property type="entry name" value="IRON TRANSPORTER FTH1"/>
    <property type="match status" value="1"/>
</dbReference>
<feature type="transmembrane region" description="Helical" evidence="6">
    <location>
        <begin position="38"/>
        <end position="59"/>
    </location>
</feature>
<dbReference type="EMBL" id="LCFB01000007">
    <property type="protein sequence ID" value="KKS85484.1"/>
    <property type="molecule type" value="Genomic_DNA"/>
</dbReference>
<accession>A0A0G1CJ18</accession>
<keyword evidence="5 6" id="KW-0472">Membrane</keyword>
<dbReference type="Proteomes" id="UP000034543">
    <property type="component" value="Unassembled WGS sequence"/>
</dbReference>
<feature type="transmembrane region" description="Helical" evidence="6">
    <location>
        <begin position="6"/>
        <end position="26"/>
    </location>
</feature>
<evidence type="ECO:0000256" key="1">
    <source>
        <dbReference type="ARBA" id="ARBA00004141"/>
    </source>
</evidence>
<reference evidence="7 8" key="1">
    <citation type="journal article" date="2015" name="Nature">
        <title>rRNA introns, odd ribosomes, and small enigmatic genomes across a large radiation of phyla.</title>
        <authorList>
            <person name="Brown C.T."/>
            <person name="Hug L.A."/>
            <person name="Thomas B.C."/>
            <person name="Sharon I."/>
            <person name="Castelle C.J."/>
            <person name="Singh A."/>
            <person name="Wilkins M.J."/>
            <person name="Williams K.H."/>
            <person name="Banfield J.F."/>
        </authorList>
    </citation>
    <scope>NUCLEOTIDE SEQUENCE [LARGE SCALE GENOMIC DNA]</scope>
</reference>
<evidence type="ECO:0000313" key="7">
    <source>
        <dbReference type="EMBL" id="KKS85484.1"/>
    </source>
</evidence>
<evidence type="ECO:0000256" key="6">
    <source>
        <dbReference type="SAM" id="Phobius"/>
    </source>
</evidence>
<dbReference type="InterPro" id="IPR004923">
    <property type="entry name" value="FTR1/Fip1/EfeU"/>
</dbReference>
<feature type="transmembrane region" description="Helical" evidence="6">
    <location>
        <begin position="119"/>
        <end position="143"/>
    </location>
</feature>
<comment type="similarity">
    <text evidence="2">Belongs to the oxidase-dependent Fe transporter (OFeT) (TC 9.A.10.1) family.</text>
</comment>
<dbReference type="GO" id="GO:0033573">
    <property type="term" value="C:high-affinity iron permease complex"/>
    <property type="evidence" value="ECO:0007669"/>
    <property type="project" value="InterPro"/>
</dbReference>